<proteinExistence type="predicted"/>
<dbReference type="Ensembl" id="ENSPCLT00000015631.1">
    <property type="protein sequence ID" value="ENSPCLP00000011683.1"/>
    <property type="gene ID" value="ENSPCLG00000009631.1"/>
</dbReference>
<dbReference type="Proteomes" id="UP000472261">
    <property type="component" value="Unplaced"/>
</dbReference>
<organism evidence="1 2">
    <name type="scientific">Phasianus colchicus</name>
    <name type="common">Common pheasant</name>
    <dbReference type="NCBI Taxonomy" id="9054"/>
    <lineage>
        <taxon>Eukaryota</taxon>
        <taxon>Metazoa</taxon>
        <taxon>Chordata</taxon>
        <taxon>Craniata</taxon>
        <taxon>Vertebrata</taxon>
        <taxon>Euteleostomi</taxon>
        <taxon>Archelosauria</taxon>
        <taxon>Archosauria</taxon>
        <taxon>Dinosauria</taxon>
        <taxon>Saurischia</taxon>
        <taxon>Theropoda</taxon>
        <taxon>Coelurosauria</taxon>
        <taxon>Aves</taxon>
        <taxon>Neognathae</taxon>
        <taxon>Galloanserae</taxon>
        <taxon>Galliformes</taxon>
        <taxon>Phasianidae</taxon>
        <taxon>Phasianinae</taxon>
        <taxon>Phasianus</taxon>
    </lineage>
</organism>
<sequence>SPPHRSRTAPSRSGRGCGARRCPGPLFCGRQLRAGGTEPLFKRANKRTIIENTPGPHC</sequence>
<keyword evidence="2" id="KW-1185">Reference proteome</keyword>
<evidence type="ECO:0000313" key="2">
    <source>
        <dbReference type="Proteomes" id="UP000472261"/>
    </source>
</evidence>
<evidence type="ECO:0000313" key="1">
    <source>
        <dbReference type="Ensembl" id="ENSPCLP00000011683.1"/>
    </source>
</evidence>
<dbReference type="AlphaFoldDB" id="A0A669PZW8"/>
<name>A0A669PZW8_PHACC</name>
<protein>
    <submittedName>
        <fullName evidence="1">Uncharacterized protein</fullName>
    </submittedName>
</protein>
<reference evidence="1" key="2">
    <citation type="submission" date="2025-09" db="UniProtKB">
        <authorList>
            <consortium name="Ensembl"/>
        </authorList>
    </citation>
    <scope>IDENTIFICATION</scope>
</reference>
<reference evidence="1" key="1">
    <citation type="submission" date="2025-08" db="UniProtKB">
        <authorList>
            <consortium name="Ensembl"/>
        </authorList>
    </citation>
    <scope>IDENTIFICATION</scope>
</reference>
<accession>A0A669PZW8</accession>